<dbReference type="SUPFAM" id="SSF56645">
    <property type="entry name" value="Acyl-CoA dehydrogenase NM domain-like"/>
    <property type="match status" value="1"/>
</dbReference>
<comment type="caution">
    <text evidence="4">The sequence shown here is derived from an EMBL/GenBank/DDBJ whole genome shotgun (WGS) entry which is preliminary data.</text>
</comment>
<name>A0AA41TWC7_9ACTN</name>
<dbReference type="Pfam" id="PF08028">
    <property type="entry name" value="Acyl-CoA_dh_2"/>
    <property type="match status" value="1"/>
</dbReference>
<dbReference type="RefSeq" id="WP_235049732.1">
    <property type="nucleotide sequence ID" value="NZ_JAKFHA010000001.1"/>
</dbReference>
<dbReference type="InterPro" id="IPR009100">
    <property type="entry name" value="AcylCoA_DH/oxidase_NM_dom_sf"/>
</dbReference>
<evidence type="ECO:0000259" key="2">
    <source>
        <dbReference type="Pfam" id="PF02771"/>
    </source>
</evidence>
<feature type="domain" description="Acyl-CoA dehydrogenase C-terminal" evidence="3">
    <location>
        <begin position="245"/>
        <end position="377"/>
    </location>
</feature>
<evidence type="ECO:0000256" key="1">
    <source>
        <dbReference type="ARBA" id="ARBA00023002"/>
    </source>
</evidence>
<dbReference type="PIRSF" id="PIRSF016578">
    <property type="entry name" value="HsaA"/>
    <property type="match status" value="1"/>
</dbReference>
<dbReference type="InterPro" id="IPR036250">
    <property type="entry name" value="AcylCo_DH-like_C"/>
</dbReference>
<dbReference type="Pfam" id="PF02771">
    <property type="entry name" value="Acyl-CoA_dh_N"/>
    <property type="match status" value="1"/>
</dbReference>
<dbReference type="AlphaFoldDB" id="A0AA41TWC7"/>
<dbReference type="Gene3D" id="1.20.140.10">
    <property type="entry name" value="Butyryl-CoA Dehydrogenase, subunit A, domain 3"/>
    <property type="match status" value="1"/>
</dbReference>
<gene>
    <name evidence="4" type="ORF">LZ495_00475</name>
</gene>
<reference evidence="4" key="1">
    <citation type="submission" date="2022-01" db="EMBL/GenBank/DDBJ databases">
        <title>Genome-Based Taxonomic Classification of the Phylum Actinobacteria.</title>
        <authorList>
            <person name="Gao Y."/>
        </authorList>
    </citation>
    <scope>NUCLEOTIDE SEQUENCE</scope>
    <source>
        <strain evidence="4">KLBMP 8922</strain>
    </source>
</reference>
<dbReference type="Gene3D" id="2.40.110.10">
    <property type="entry name" value="Butyryl-CoA Dehydrogenase, subunit A, domain 2"/>
    <property type="match status" value="1"/>
</dbReference>
<keyword evidence="1" id="KW-0560">Oxidoreductase</keyword>
<dbReference type="PANTHER" id="PTHR43884:SF12">
    <property type="entry name" value="ISOVALERYL-COA DEHYDROGENASE, MITOCHONDRIAL-RELATED"/>
    <property type="match status" value="1"/>
</dbReference>
<dbReference type="PANTHER" id="PTHR43884">
    <property type="entry name" value="ACYL-COA DEHYDROGENASE"/>
    <property type="match status" value="1"/>
</dbReference>
<dbReference type="GO" id="GO:0003995">
    <property type="term" value="F:acyl-CoA dehydrogenase activity"/>
    <property type="evidence" value="ECO:0007669"/>
    <property type="project" value="TreeGrafter"/>
</dbReference>
<organism evidence="4 5">
    <name type="scientific">Yinghuangia soli</name>
    <dbReference type="NCBI Taxonomy" id="2908204"/>
    <lineage>
        <taxon>Bacteria</taxon>
        <taxon>Bacillati</taxon>
        <taxon>Actinomycetota</taxon>
        <taxon>Actinomycetes</taxon>
        <taxon>Kitasatosporales</taxon>
        <taxon>Streptomycetaceae</taxon>
        <taxon>Yinghuangia</taxon>
    </lineage>
</organism>
<sequence>MTRPWDFPLQYATAIDRELVARARNLRPLLAENTGRAEAERRLPDETIAALAGAGLLKLTVPKRYGGHEAGFATFLGVAAELGRACGSTAWIATLLNVCNWAVGTYPTETRDEIFGADPGATTCGVLAPTGTARRVGGGYQVTGSWGFASGCLHADWTLMGVAVIDDAGQTVDHGNVLMRMSEVAIKDTWYVAGMRGTGSNTVSAEDVFVPDRRFQRLALGPDAATDPHPGEPLYRSAVVPVLALVLAGPQLGLAQAALDHTLATIGERGISYTFYEQAAQAPSVQFAIAEAAQLIDTAALHVFRAAHDIDTAAAGGEAMDVTQRMRVRMDTGHAVACTRRAIDLLIDANGAASFAEKHPLQRIWRDANTAARHAVVGPDISKEAYGRALLGLDQMTPMI</sequence>
<dbReference type="InterPro" id="IPR013786">
    <property type="entry name" value="AcylCoA_DH/ox_N"/>
</dbReference>
<evidence type="ECO:0000259" key="3">
    <source>
        <dbReference type="Pfam" id="PF08028"/>
    </source>
</evidence>
<evidence type="ECO:0000313" key="5">
    <source>
        <dbReference type="Proteomes" id="UP001165378"/>
    </source>
</evidence>
<feature type="domain" description="Acyl-CoA dehydrogenase/oxidase N-terminal" evidence="2">
    <location>
        <begin position="32"/>
        <end position="109"/>
    </location>
</feature>
<dbReference type="GO" id="GO:0050660">
    <property type="term" value="F:flavin adenine dinucleotide binding"/>
    <property type="evidence" value="ECO:0007669"/>
    <property type="project" value="InterPro"/>
</dbReference>
<dbReference type="InterPro" id="IPR046373">
    <property type="entry name" value="Acyl-CoA_Oxase/DH_mid-dom_sf"/>
</dbReference>
<accession>A0AA41TWC7</accession>
<dbReference type="InterPro" id="IPR037069">
    <property type="entry name" value="AcylCoA_DH/ox_N_sf"/>
</dbReference>
<dbReference type="EMBL" id="JAKFHA010000001">
    <property type="protein sequence ID" value="MCF2525703.1"/>
    <property type="molecule type" value="Genomic_DNA"/>
</dbReference>
<evidence type="ECO:0000313" key="4">
    <source>
        <dbReference type="EMBL" id="MCF2525703.1"/>
    </source>
</evidence>
<dbReference type="Gene3D" id="1.10.540.10">
    <property type="entry name" value="Acyl-CoA dehydrogenase/oxidase, N-terminal domain"/>
    <property type="match status" value="1"/>
</dbReference>
<dbReference type="Proteomes" id="UP001165378">
    <property type="component" value="Unassembled WGS sequence"/>
</dbReference>
<keyword evidence="5" id="KW-1185">Reference proteome</keyword>
<dbReference type="SUPFAM" id="SSF47203">
    <property type="entry name" value="Acyl-CoA dehydrogenase C-terminal domain-like"/>
    <property type="match status" value="1"/>
</dbReference>
<proteinExistence type="predicted"/>
<dbReference type="InterPro" id="IPR013107">
    <property type="entry name" value="Acyl-CoA_DH_C"/>
</dbReference>
<protein>
    <submittedName>
        <fullName evidence="4">Acyl-CoA dehydrogenase family protein</fullName>
    </submittedName>
</protein>